<proteinExistence type="predicted"/>
<evidence type="ECO:0000313" key="7">
    <source>
        <dbReference type="EMBL" id="KAA8496967.1"/>
    </source>
</evidence>
<feature type="coiled-coil region" evidence="4">
    <location>
        <begin position="1550"/>
        <end position="1763"/>
    </location>
</feature>
<dbReference type="EMBL" id="VRMN01000002">
    <property type="protein sequence ID" value="KAA8496967.1"/>
    <property type="molecule type" value="Genomic_DNA"/>
</dbReference>
<evidence type="ECO:0000259" key="6">
    <source>
        <dbReference type="Pfam" id="PF04869"/>
    </source>
</evidence>
<feature type="compositionally biased region" description="Basic and acidic residues" evidence="5">
    <location>
        <begin position="1275"/>
        <end position="1288"/>
    </location>
</feature>
<dbReference type="InterPro" id="IPR006953">
    <property type="entry name" value="Vesicle_Uso1_P115_head"/>
</dbReference>
<feature type="coiled-coil region" evidence="4">
    <location>
        <begin position="2489"/>
        <end position="2523"/>
    </location>
</feature>
<dbReference type="GO" id="GO:0006886">
    <property type="term" value="P:intracellular protein transport"/>
    <property type="evidence" value="ECO:0007669"/>
    <property type="project" value="InterPro"/>
</dbReference>
<evidence type="ECO:0000256" key="4">
    <source>
        <dbReference type="SAM" id="Coils"/>
    </source>
</evidence>
<keyword evidence="3 4" id="KW-0175">Coiled coil</keyword>
<gene>
    <name evidence="7" type="ORF">FVE85_0696</name>
</gene>
<dbReference type="GO" id="GO:0006888">
    <property type="term" value="P:endoplasmic reticulum to Golgi vesicle-mediated transport"/>
    <property type="evidence" value="ECO:0007669"/>
    <property type="project" value="TreeGrafter"/>
</dbReference>
<feature type="region of interest" description="Disordered" evidence="5">
    <location>
        <begin position="2653"/>
        <end position="2730"/>
    </location>
</feature>
<feature type="coiled-coil region" evidence="4">
    <location>
        <begin position="1098"/>
        <end position="1243"/>
    </location>
</feature>
<keyword evidence="8" id="KW-1185">Reference proteome</keyword>
<feature type="region of interest" description="Disordered" evidence="5">
    <location>
        <begin position="1368"/>
        <end position="1391"/>
    </location>
</feature>
<feature type="domain" description="Vesicle tethering protein Uso1/P115-like head" evidence="6">
    <location>
        <begin position="498"/>
        <end position="825"/>
    </location>
</feature>
<feature type="coiled-coil region" evidence="4">
    <location>
        <begin position="2316"/>
        <end position="2375"/>
    </location>
</feature>
<dbReference type="PANTHER" id="PTHR10013">
    <property type="entry name" value="GENERAL VESICULAR TRANSPORT FACTOR P115"/>
    <property type="match status" value="1"/>
</dbReference>
<dbReference type="OrthoDB" id="198977at2759"/>
<accession>A0A5J4Z2S5</accession>
<protein>
    <recommendedName>
        <fullName evidence="6">Vesicle tethering protein Uso1/P115-like head domain-containing protein</fullName>
    </recommendedName>
</protein>
<evidence type="ECO:0000256" key="3">
    <source>
        <dbReference type="ARBA" id="ARBA00023054"/>
    </source>
</evidence>
<feature type="compositionally biased region" description="Basic and acidic residues" evidence="5">
    <location>
        <begin position="1379"/>
        <end position="1391"/>
    </location>
</feature>
<feature type="coiled-coil region" evidence="4">
    <location>
        <begin position="978"/>
        <end position="1073"/>
    </location>
</feature>
<dbReference type="GO" id="GO:0048211">
    <property type="term" value="P:Golgi vesicle docking"/>
    <property type="evidence" value="ECO:0007669"/>
    <property type="project" value="TreeGrafter"/>
</dbReference>
<feature type="coiled-coil region" evidence="4">
    <location>
        <begin position="2408"/>
        <end position="2463"/>
    </location>
</feature>
<dbReference type="Gene3D" id="1.25.10.10">
    <property type="entry name" value="Leucine-rich Repeat Variant"/>
    <property type="match status" value="1"/>
</dbReference>
<dbReference type="Pfam" id="PF04869">
    <property type="entry name" value="Uso1_p115_head"/>
    <property type="match status" value="1"/>
</dbReference>
<evidence type="ECO:0000256" key="5">
    <source>
        <dbReference type="SAM" id="MobiDB-lite"/>
    </source>
</evidence>
<evidence type="ECO:0000256" key="2">
    <source>
        <dbReference type="ARBA" id="ARBA00023034"/>
    </source>
</evidence>
<dbReference type="Gene3D" id="1.10.287.1490">
    <property type="match status" value="2"/>
</dbReference>
<dbReference type="InterPro" id="IPR016024">
    <property type="entry name" value="ARM-type_fold"/>
</dbReference>
<organism evidence="7 8">
    <name type="scientific">Porphyridium purpureum</name>
    <name type="common">Red alga</name>
    <name type="synonym">Porphyridium cruentum</name>
    <dbReference type="NCBI Taxonomy" id="35688"/>
    <lineage>
        <taxon>Eukaryota</taxon>
        <taxon>Rhodophyta</taxon>
        <taxon>Bangiophyceae</taxon>
        <taxon>Porphyridiales</taxon>
        <taxon>Porphyridiaceae</taxon>
        <taxon>Porphyridium</taxon>
    </lineage>
</organism>
<dbReference type="GO" id="GO:0005795">
    <property type="term" value="C:Golgi stack"/>
    <property type="evidence" value="ECO:0007669"/>
    <property type="project" value="TreeGrafter"/>
</dbReference>
<feature type="coiled-coil region" evidence="4">
    <location>
        <begin position="2096"/>
        <end position="2287"/>
    </location>
</feature>
<feature type="region of interest" description="Disordered" evidence="5">
    <location>
        <begin position="106"/>
        <end position="130"/>
    </location>
</feature>
<reference evidence="8" key="1">
    <citation type="journal article" date="2019" name="Nat. Commun.">
        <title>Expansion of phycobilisome linker gene families in mesophilic red algae.</title>
        <authorList>
            <person name="Lee J."/>
            <person name="Kim D."/>
            <person name="Bhattacharya D."/>
            <person name="Yoon H.S."/>
        </authorList>
    </citation>
    <scope>NUCLEOTIDE SEQUENCE [LARGE SCALE GENOMIC DNA]</scope>
    <source>
        <strain evidence="8">CCMP 1328</strain>
    </source>
</reference>
<dbReference type="InterPro" id="IPR024095">
    <property type="entry name" value="Vesicle_P115"/>
</dbReference>
<feature type="coiled-coil region" evidence="4">
    <location>
        <begin position="1424"/>
        <end position="1521"/>
    </location>
</feature>
<feature type="coiled-coil region" evidence="4">
    <location>
        <begin position="1890"/>
        <end position="1966"/>
    </location>
</feature>
<name>A0A5J4Z2S5_PORPP</name>
<dbReference type="InterPro" id="IPR011989">
    <property type="entry name" value="ARM-like"/>
</dbReference>
<feature type="region of interest" description="Disordered" evidence="5">
    <location>
        <begin position="1269"/>
        <end position="1293"/>
    </location>
</feature>
<comment type="caution">
    <text evidence="7">The sequence shown here is derived from an EMBL/GenBank/DDBJ whole genome shotgun (WGS) entry which is preliminary data.</text>
</comment>
<comment type="subcellular location">
    <subcellularLocation>
        <location evidence="1">Golgi apparatus</location>
    </subcellularLocation>
</comment>
<evidence type="ECO:0000256" key="1">
    <source>
        <dbReference type="ARBA" id="ARBA00004555"/>
    </source>
</evidence>
<evidence type="ECO:0000313" key="8">
    <source>
        <dbReference type="Proteomes" id="UP000324585"/>
    </source>
</evidence>
<dbReference type="GO" id="GO:0005783">
    <property type="term" value="C:endoplasmic reticulum"/>
    <property type="evidence" value="ECO:0007669"/>
    <property type="project" value="TreeGrafter"/>
</dbReference>
<dbReference type="SUPFAM" id="SSF48371">
    <property type="entry name" value="ARM repeat"/>
    <property type="match status" value="1"/>
</dbReference>
<dbReference type="GO" id="GO:0048280">
    <property type="term" value="P:vesicle fusion with Golgi apparatus"/>
    <property type="evidence" value="ECO:0007669"/>
    <property type="project" value="InterPro"/>
</dbReference>
<feature type="coiled-coil region" evidence="4">
    <location>
        <begin position="1795"/>
        <end position="1850"/>
    </location>
</feature>
<dbReference type="OMA" id="FFWNDQR"/>
<dbReference type="Proteomes" id="UP000324585">
    <property type="component" value="Unassembled WGS sequence"/>
</dbReference>
<dbReference type="GO" id="GO:0012507">
    <property type="term" value="C:ER to Golgi transport vesicle membrane"/>
    <property type="evidence" value="ECO:0007669"/>
    <property type="project" value="TreeGrafter"/>
</dbReference>
<dbReference type="PANTHER" id="PTHR10013:SF0">
    <property type="entry name" value="GENERAL VESICULAR TRANSPORT FACTOR P115"/>
    <property type="match status" value="1"/>
</dbReference>
<keyword evidence="2" id="KW-0333">Golgi apparatus</keyword>
<dbReference type="GO" id="GO:0000139">
    <property type="term" value="C:Golgi membrane"/>
    <property type="evidence" value="ECO:0007669"/>
    <property type="project" value="InterPro"/>
</dbReference>
<sequence length="2730" mass="297546">MSRFLSGAISYIAGADAAHVSPVQRLVERIKASALPADRRHAIAELAEVVAMHPRFQQEAGRMGMFVLAAVLEQDRAYESTMRACLELLIQLCGRLDMHVAKETRARRRKDAQQLNNVANESDAEHGSGGSALQDMLDDDFYELDTGPSSSDGTIPEAQQAARARWETVAAEVASENCRSFVALPNGVSQVLELLEEDDFYLRFNTIELMTALCVGQLEMVQSCVLENPTSLTRLVEMLRDKRQVIVNNVLLLLIALCERRPEISKILAFDNIFEVLFDIVESSTSSAFSRAGSFQLDEGFGDDTEPDLEDMVVVHDCLHLINNLLKGNPSNQAYFRETGCIPRMNPMLDIKGLCAAHESGRTGASSSGHARAVSAQEMRNFELAVHCVYLLVQGEGPDVAKNQDICASRGIFKAIVRFTFSPIARGKNNSTARLGVVCFDTLGGLIRNHDDNKRLLSTIPAMVTNSNHPGVVEEYASDTIEAGSQSALVACWNVVATAESAAVRAAAFRVVYEAICAEEDVPSTSFLTAITSNSTSTTKKMSGMQALAALIKAHLVGWPGAADGAAVFYASSLLCFLCLSRLDARSLLCRTTATSASSGSSGNSTGGNNSNDLLLSKVVRAMSRAQREHAPTAARVALLKLLCVWMYQCSDVIHAFLSSAMLLPLVVELIVKSHSRTDSVTEDSEIHVRGLAVLLLGICLEHEEDVSDRPGASGTTGPAVMITRSTLVEIITNRIGITTFTAKLDELRATDAFGAALTDTVNANIAPHVLLERELSSDKYTEKSGDGVRNHGTSGAVAGPLGHAMWYDRTFTVMFNDIYSKLHRHVVEWVITPGPKHHNHLAGSDLSTSSGATGMAVKDSNSVRIAGTERAGGSEVGTDHASESERGLASVVAAEASASYKELIREQDSIISDLRAEVARLNAAVSDSQSVYAEQADATEKAREMQVRMLAQDEELMSLRKDLQQQLDTCAAIQAALQEKTDDLASISRAYNDLEAEYNGGGAGGGGSREGREQTVTREQQEELNSLRTQLNQELQRREKLEKLLRQLESSEADAEDELEILRKERDEFAALLAGGASSGGGEAALQAELIAEQSKRVLAESSLERQRELVAQLEMEREKSVCDVAALRAELAQVQVRLDALTHHNSALEAENEGLKMSRTAAEKAERERFASLSAEYEARIAGLEASSDQAELEVRNQRLRELEAELDGVRSSLAQSLAAQEELRNALSDARHANDLVRKEKAAEIAENARLAALGRETERKLGDATQVNARKSAELEDSKRKLADAQESQRALEASMHEFRQVSQLRAEELGAALEKLEHSEHTNERMQSELARVSSELFAAMEERDALIAKEKEHQRELDRAAAQTMHSVEQETSTEREERIERDRQREAQLAVSEAEVERLQALVAASTTSTERSTGDLAALREQVDELMQSLDMSVSENKALADARDDLGRRVADLSGRLEAKEAELSKVSAEMTAARAERAHVAESLLHLKAENERLELELKEATVQLDIVKSDLVSATSNQSAHAANAQSAHERMNDLVAERDALALRVQALLLDVERLESEHVAAGASHATALAEARKSAEDAARENENLQHLLDDAAKERNAAEASAAAAAATSASVAGQLEQLNMAVKALEAQVDEYQDQVEMLELKLRDKTAAELSAVLEREQGAVIDQDALAEAERMQAELDSLRGLLEQKQRDVDTLSSELDAARAQGDHTVKQLRSSETRIAKIESEVTALREQLREAQERAAAAQHAEHELSVLQSRSAEEARDMKQLKLAHDALAPKLREAENACKRVEAELDSAKTGTQQHKAERDDLFKELQRAQKELADVRTELAAKEEQHIAAASALEAESKDHLLATTRARKSASDLESQVSLKTAALAQAQLDIERLNALQAESETAFAEYERAIAQLERQLEAVELARARDAELVAARDSRIESLVASSQELSEELSQVQANLALRETALDDALTASKKLDSFLASVRAELGETRDKLRTETERRKSEASGAMQLRVTLKDTESALSKAHATLKNMDAKLAEQDAALVSFEQSLSTTQAELASSRQSQQDTETERLRLEKETHALTLQVRLLRAKADKLAEAERQLQAVRDDLAKAEADLADARDGNELLETENGGLRERVERSEAAQALLEKERAQTMSDLQRTRERLEALDLNLGELLAERESDAERMAALETELEAHRARVVALEEEVESGEQKCVELTGRVGNLDALLADAEARQRKDASRAASLAKELDSWKASSAKLERDKDALDAWVRELEAQLQELPPLQAALEDTRAKLARSESDRGALDGLCERLKREMMSAMERLDEYEKAMNDSVNMYESQQAQLNAQIVNMTMERDAARVELHTLQAEADALHIAQERATREREIVAARLKELDAHIRSQRESHLAKLRDAEDLVASLQRDKATAQQRVAALESRVLAAERENEEARNALYDMQQEQSVLSTEAGEEHNALKKQVASLMAKLQGYAKLEAELQARAKELEAEVDRQRDLLARAATEKFKAASAVQNSLTSRQPSAISTRGGDAHIPFITSARPPPVSSPSHAAYTSPAFHTPPVRGPASATRVYAMSSAEQDDGGSEPDEYSLLRSQNEELLVMLADMEMKQAAGSVSHGSITPVDSSASSGVRAEAAAAAATPKQPRGTAPLPASGMASASVPSTARGRPVASKRQGLAAVMSPGDVPFAGLGPSAARSSSMGGRPRTPNLE</sequence>